<dbReference type="OrthoDB" id="6183704at2"/>
<organism evidence="2 3">
    <name type="scientific">Marinomonas ushuaiensis DSM 15871</name>
    <dbReference type="NCBI Taxonomy" id="1122207"/>
    <lineage>
        <taxon>Bacteria</taxon>
        <taxon>Pseudomonadati</taxon>
        <taxon>Pseudomonadota</taxon>
        <taxon>Gammaproteobacteria</taxon>
        <taxon>Oceanospirillales</taxon>
        <taxon>Oceanospirillaceae</taxon>
        <taxon>Marinomonas</taxon>
    </lineage>
</organism>
<sequence>MLNLIKVQGESMSPRLQDGDFVFTSRWHKKLKIGHLVVVDHAFYGFIIKKVLHIAPGGQLWLGGENNWSMQSERIGWVSSRRVVGKVIFCICSSKVYKNKDTLLK</sequence>
<accession>X7E7X3</accession>
<dbReference type="InterPro" id="IPR036286">
    <property type="entry name" value="LexA/Signal_pep-like_sf"/>
</dbReference>
<protein>
    <submittedName>
        <fullName evidence="2">Peptidase S24</fullName>
    </submittedName>
</protein>
<dbReference type="Proteomes" id="UP000054058">
    <property type="component" value="Unassembled WGS sequence"/>
</dbReference>
<dbReference type="eggNOG" id="COG2932">
    <property type="taxonomic scope" value="Bacteria"/>
</dbReference>
<dbReference type="Gene3D" id="2.10.109.10">
    <property type="entry name" value="Umud Fragment, subunit A"/>
    <property type="match status" value="1"/>
</dbReference>
<keyword evidence="3" id="KW-1185">Reference proteome</keyword>
<dbReference type="PATRIC" id="fig|1122207.3.peg.1267"/>
<comment type="caution">
    <text evidence="2">The sequence shown here is derived from an EMBL/GenBank/DDBJ whole genome shotgun (WGS) entry which is preliminary data.</text>
</comment>
<proteinExistence type="predicted"/>
<name>X7E7X3_9GAMM</name>
<evidence type="ECO:0000313" key="3">
    <source>
        <dbReference type="Proteomes" id="UP000054058"/>
    </source>
</evidence>
<dbReference type="EMBL" id="JAMB01000004">
    <property type="protein sequence ID" value="ETX11263.1"/>
    <property type="molecule type" value="Genomic_DNA"/>
</dbReference>
<dbReference type="CDD" id="cd06462">
    <property type="entry name" value="Peptidase_S24_S26"/>
    <property type="match status" value="1"/>
</dbReference>
<dbReference type="AlphaFoldDB" id="X7E7X3"/>
<dbReference type="Pfam" id="PF00717">
    <property type="entry name" value="Peptidase_S24"/>
    <property type="match status" value="1"/>
</dbReference>
<evidence type="ECO:0000313" key="2">
    <source>
        <dbReference type="EMBL" id="ETX11263.1"/>
    </source>
</evidence>
<feature type="domain" description="Peptidase S24/S26A/S26B/S26C" evidence="1">
    <location>
        <begin position="4"/>
        <end position="88"/>
    </location>
</feature>
<dbReference type="STRING" id="1122207.MUS1_10680"/>
<dbReference type="InterPro" id="IPR015927">
    <property type="entry name" value="Peptidase_S24_S26A/B/C"/>
</dbReference>
<dbReference type="RefSeq" id="WP_036160250.1">
    <property type="nucleotide sequence ID" value="NZ_JAMB01000004.1"/>
</dbReference>
<evidence type="ECO:0000259" key="1">
    <source>
        <dbReference type="Pfam" id="PF00717"/>
    </source>
</evidence>
<gene>
    <name evidence="2" type="ORF">MUS1_10680</name>
</gene>
<reference evidence="2 3" key="1">
    <citation type="submission" date="2014-01" db="EMBL/GenBank/DDBJ databases">
        <title>Marinomonas ushuaiensis DSM 15871 Genome Sequencing.</title>
        <authorList>
            <person name="Lai Q."/>
            <person name="Shao Z.S."/>
        </authorList>
    </citation>
    <scope>NUCLEOTIDE SEQUENCE [LARGE SCALE GENOMIC DNA]</scope>
    <source>
        <strain evidence="2 3">DSM 15871</strain>
    </source>
</reference>
<dbReference type="SUPFAM" id="SSF51306">
    <property type="entry name" value="LexA/Signal peptidase"/>
    <property type="match status" value="1"/>
</dbReference>